<dbReference type="InterPro" id="IPR028978">
    <property type="entry name" value="Chorismate_lyase_/UTRA_dom_sf"/>
</dbReference>
<dbReference type="PANTHER" id="PTHR44846">
    <property type="entry name" value="MANNOSYL-D-GLYCERATE TRANSPORT/METABOLISM SYSTEM REPRESSOR MNGR-RELATED"/>
    <property type="match status" value="1"/>
</dbReference>
<dbReference type="SUPFAM" id="SSF64288">
    <property type="entry name" value="Chorismate lyase-like"/>
    <property type="match status" value="1"/>
</dbReference>
<dbReference type="InterPro" id="IPR050679">
    <property type="entry name" value="Bact_HTH_transcr_reg"/>
</dbReference>
<dbReference type="SUPFAM" id="SSF46785">
    <property type="entry name" value="Winged helix' DNA-binding domain"/>
    <property type="match status" value="1"/>
</dbReference>
<keyword evidence="6" id="KW-1185">Reference proteome</keyword>
<dbReference type="PROSITE" id="PS50949">
    <property type="entry name" value="HTH_GNTR"/>
    <property type="match status" value="1"/>
</dbReference>
<sequence>MKPIYQRIADDLREQIADGSLPPGSKLPTEADLRERYGTSARSTVRQGLSLLVNEGLIVPQRPKGYFVREIRPLVYRPQSEFRRKPPEVDIYTHLLAAEGDERRPAQDIEVSIVEPSDLVRKRLQLTEAELVAVRRRTRRLDGEAYNLNDSYAPLSLVEGSEWMTPVDVPRGTNQVLAELGKELVRALDEIYVRMPTPEEVRRLQLGPGTPVAEHVVTTFAADDSPVQVTINVVPGDRHVIVFERVKDPQDFEQRPRSNWGAE</sequence>
<dbReference type="InterPro" id="IPR000524">
    <property type="entry name" value="Tscrpt_reg_HTH_GntR"/>
</dbReference>
<gene>
    <name evidence="5" type="ORF">ACFO3R_24905</name>
</gene>
<protein>
    <submittedName>
        <fullName evidence="5">GntR family transcriptional regulator</fullName>
    </submittedName>
</protein>
<keyword evidence="2" id="KW-0238">DNA-binding</keyword>
<evidence type="ECO:0000256" key="1">
    <source>
        <dbReference type="ARBA" id="ARBA00023015"/>
    </source>
</evidence>
<dbReference type="Pfam" id="PF00392">
    <property type="entry name" value="GntR"/>
    <property type="match status" value="1"/>
</dbReference>
<evidence type="ECO:0000256" key="3">
    <source>
        <dbReference type="ARBA" id="ARBA00023163"/>
    </source>
</evidence>
<keyword evidence="3" id="KW-0804">Transcription</keyword>
<dbReference type="Gene3D" id="3.40.1410.10">
    <property type="entry name" value="Chorismate lyase-like"/>
    <property type="match status" value="1"/>
</dbReference>
<dbReference type="RefSeq" id="WP_200696876.1">
    <property type="nucleotide sequence ID" value="NZ_BAAAYA010000008.1"/>
</dbReference>
<accession>A0ABV8NBM7</accession>
<dbReference type="InterPro" id="IPR011663">
    <property type="entry name" value="UTRA"/>
</dbReference>
<evidence type="ECO:0000313" key="6">
    <source>
        <dbReference type="Proteomes" id="UP001595871"/>
    </source>
</evidence>
<dbReference type="Proteomes" id="UP001595871">
    <property type="component" value="Unassembled WGS sequence"/>
</dbReference>
<evidence type="ECO:0000313" key="5">
    <source>
        <dbReference type="EMBL" id="MFC4189602.1"/>
    </source>
</evidence>
<proteinExistence type="predicted"/>
<dbReference type="CDD" id="cd07377">
    <property type="entry name" value="WHTH_GntR"/>
    <property type="match status" value="1"/>
</dbReference>
<dbReference type="Gene3D" id="1.10.10.10">
    <property type="entry name" value="Winged helix-like DNA-binding domain superfamily/Winged helix DNA-binding domain"/>
    <property type="match status" value="1"/>
</dbReference>
<comment type="caution">
    <text evidence="5">The sequence shown here is derived from an EMBL/GenBank/DDBJ whole genome shotgun (WGS) entry which is preliminary data.</text>
</comment>
<dbReference type="PANTHER" id="PTHR44846:SF17">
    <property type="entry name" value="GNTR-FAMILY TRANSCRIPTIONAL REGULATOR"/>
    <property type="match status" value="1"/>
</dbReference>
<reference evidence="6" key="1">
    <citation type="journal article" date="2019" name="Int. J. Syst. Evol. Microbiol.">
        <title>The Global Catalogue of Microorganisms (GCM) 10K type strain sequencing project: providing services to taxonomists for standard genome sequencing and annotation.</title>
        <authorList>
            <consortium name="The Broad Institute Genomics Platform"/>
            <consortium name="The Broad Institute Genome Sequencing Center for Infectious Disease"/>
            <person name="Wu L."/>
            <person name="Ma J."/>
        </authorList>
    </citation>
    <scope>NUCLEOTIDE SEQUENCE [LARGE SCALE GENOMIC DNA]</scope>
    <source>
        <strain evidence="6">CCM 3243</strain>
    </source>
</reference>
<dbReference type="EMBL" id="JBHSCF010000043">
    <property type="protein sequence ID" value="MFC4189602.1"/>
    <property type="molecule type" value="Genomic_DNA"/>
</dbReference>
<dbReference type="InterPro" id="IPR036390">
    <property type="entry name" value="WH_DNA-bd_sf"/>
</dbReference>
<dbReference type="SMART" id="SM00866">
    <property type="entry name" value="UTRA"/>
    <property type="match status" value="1"/>
</dbReference>
<dbReference type="Pfam" id="PF07702">
    <property type="entry name" value="UTRA"/>
    <property type="match status" value="1"/>
</dbReference>
<name>A0ABV8NBM7_9ACTN</name>
<dbReference type="SMART" id="SM00345">
    <property type="entry name" value="HTH_GNTR"/>
    <property type="match status" value="1"/>
</dbReference>
<dbReference type="InterPro" id="IPR036388">
    <property type="entry name" value="WH-like_DNA-bd_sf"/>
</dbReference>
<evidence type="ECO:0000259" key="4">
    <source>
        <dbReference type="PROSITE" id="PS50949"/>
    </source>
</evidence>
<keyword evidence="1" id="KW-0805">Transcription regulation</keyword>
<organism evidence="5 6">
    <name type="scientific">Streptomyces flavovirens</name>
    <dbReference type="NCBI Taxonomy" id="52258"/>
    <lineage>
        <taxon>Bacteria</taxon>
        <taxon>Bacillati</taxon>
        <taxon>Actinomycetota</taxon>
        <taxon>Actinomycetes</taxon>
        <taxon>Kitasatosporales</taxon>
        <taxon>Streptomycetaceae</taxon>
        <taxon>Streptomyces</taxon>
    </lineage>
</organism>
<feature type="domain" description="HTH gntR-type" evidence="4">
    <location>
        <begin position="2"/>
        <end position="71"/>
    </location>
</feature>
<evidence type="ECO:0000256" key="2">
    <source>
        <dbReference type="ARBA" id="ARBA00023125"/>
    </source>
</evidence>